<keyword evidence="2" id="KW-0812">Transmembrane</keyword>
<dbReference type="InterPro" id="IPR013320">
    <property type="entry name" value="ConA-like_dom_sf"/>
</dbReference>
<dbReference type="GO" id="GO:0016020">
    <property type="term" value="C:membrane"/>
    <property type="evidence" value="ECO:0007669"/>
    <property type="project" value="InterPro"/>
</dbReference>
<dbReference type="Pfam" id="PF00629">
    <property type="entry name" value="MAM"/>
    <property type="match status" value="1"/>
</dbReference>
<feature type="compositionally biased region" description="Low complexity" evidence="1">
    <location>
        <begin position="558"/>
        <end position="574"/>
    </location>
</feature>
<feature type="region of interest" description="Disordered" evidence="1">
    <location>
        <begin position="634"/>
        <end position="708"/>
    </location>
</feature>
<dbReference type="OrthoDB" id="6134585at2759"/>
<dbReference type="AlphaFoldDB" id="A0A6J8DPQ6"/>
<feature type="compositionally biased region" description="Polar residues" evidence="1">
    <location>
        <begin position="371"/>
        <end position="380"/>
    </location>
</feature>
<dbReference type="InterPro" id="IPR000998">
    <property type="entry name" value="MAM_dom"/>
</dbReference>
<feature type="compositionally biased region" description="Basic and acidic residues" evidence="1">
    <location>
        <begin position="681"/>
        <end position="690"/>
    </location>
</feature>
<dbReference type="PANTHER" id="PTHR23282">
    <property type="entry name" value="APICAL ENDOSOMAL GLYCOPROTEIN PRECURSOR"/>
    <property type="match status" value="1"/>
</dbReference>
<dbReference type="PROSITE" id="PS50060">
    <property type="entry name" value="MAM_2"/>
    <property type="match status" value="1"/>
</dbReference>
<feature type="region of interest" description="Disordered" evidence="1">
    <location>
        <begin position="546"/>
        <end position="601"/>
    </location>
</feature>
<dbReference type="CDD" id="cd22823">
    <property type="entry name" value="Gal_Rha_Lectin"/>
    <property type="match status" value="1"/>
</dbReference>
<accession>A0A6J8DPQ6</accession>
<feature type="region of interest" description="Disordered" evidence="1">
    <location>
        <begin position="349"/>
        <end position="380"/>
    </location>
</feature>
<dbReference type="SMART" id="SM00137">
    <property type="entry name" value="MAM"/>
    <property type="match status" value="1"/>
</dbReference>
<feature type="transmembrane region" description="Helical" evidence="2">
    <location>
        <begin position="418"/>
        <end position="443"/>
    </location>
</feature>
<dbReference type="PANTHER" id="PTHR23282:SF137">
    <property type="entry name" value="MAM DOMAIN-CONTAINING GLYCOSYLPHOSPHATIDYLINOSITOL ANCHOR PROTEIN 2"/>
    <property type="match status" value="1"/>
</dbReference>
<dbReference type="Proteomes" id="UP000507470">
    <property type="component" value="Unassembled WGS sequence"/>
</dbReference>
<evidence type="ECO:0000259" key="3">
    <source>
        <dbReference type="PROSITE" id="PS50060"/>
    </source>
</evidence>
<feature type="compositionally biased region" description="Low complexity" evidence="1">
    <location>
        <begin position="358"/>
        <end position="370"/>
    </location>
</feature>
<sequence length="708" mass="80836">MQQNEQWEISRGAPIDDYGRPPVDHTNGHGFYIYTTSKAQPIKPRRIIIITFDIELKISCLSLWYYKYGMTPGHLNIYTVVKEREEILYSMIDRRTQLWSQFQANVYNATQIILEYNFTDTNVGGIALDDIYISPISCEVTDTSRKRFDNTKLQRPEVRKAFSIELKNRFQLLDELEDIETFWEGITKCYKEAATNTLGFKERGQKPWISNESWKLVDERRKLKERTNNSRSERVKNNLHAKYSDKDKEVKKNEKPFLHACIEKDEELYIRCPVSNVLKEAFAFDSNQTMSCQTTTVQIENNLQQKFRTCNKTPTCKFTPADIVNENNCFNVSKQLQLTYSCINGTEQTTSKTNDENTISTSPQTETTTSVAKRTQTVTSTPQTNVITESLQSDSPSSTPVIVITESLQSDSPSSTPVIGIVVGVVLSLIALSVFLVIAFLYFRRYRYAEKKGHSIVANEDSHSDYTGHQNIAFSPEVNVTTQTDYCEIRKSKLNEHYHDISDTLSPSINTTNDDKYSVIANGVNSPNSNPNPSTNYQHQYISLDPNATGFDRSNPQTNLLNESKNNHNSNEKTSFTSGDDYAILDPDDLNESKNNTPKVLPLSDNYVVLDPNETGFNRQENTDRVCNYDLATPTVTSEDPYDVSKDETYDTSSNSRHKEKENNIYSHTVDNVYDTAGNQRKKEESDGTYDHFFGQKSEDDYDISKPI</sequence>
<evidence type="ECO:0000256" key="1">
    <source>
        <dbReference type="SAM" id="MobiDB-lite"/>
    </source>
</evidence>
<reference evidence="4 5" key="1">
    <citation type="submission" date="2020-06" db="EMBL/GenBank/DDBJ databases">
        <authorList>
            <person name="Li R."/>
            <person name="Bekaert M."/>
        </authorList>
    </citation>
    <scope>NUCLEOTIDE SEQUENCE [LARGE SCALE GENOMIC DNA]</scope>
    <source>
        <strain evidence="5">wild</strain>
    </source>
</reference>
<keyword evidence="2" id="KW-0472">Membrane</keyword>
<evidence type="ECO:0000256" key="2">
    <source>
        <dbReference type="SAM" id="Phobius"/>
    </source>
</evidence>
<evidence type="ECO:0000313" key="5">
    <source>
        <dbReference type="Proteomes" id="UP000507470"/>
    </source>
</evidence>
<feature type="domain" description="MAM" evidence="3">
    <location>
        <begin position="1"/>
        <end position="140"/>
    </location>
</feature>
<dbReference type="EMBL" id="CACVKT020007774">
    <property type="protein sequence ID" value="CAC5410598.1"/>
    <property type="molecule type" value="Genomic_DNA"/>
</dbReference>
<dbReference type="SUPFAM" id="SSF49899">
    <property type="entry name" value="Concanavalin A-like lectins/glucanases"/>
    <property type="match status" value="1"/>
</dbReference>
<evidence type="ECO:0000313" key="4">
    <source>
        <dbReference type="EMBL" id="CAC5410598.1"/>
    </source>
</evidence>
<gene>
    <name evidence="4" type="ORF">MCOR_43772</name>
</gene>
<keyword evidence="5" id="KW-1185">Reference proteome</keyword>
<dbReference type="Gene3D" id="2.60.120.200">
    <property type="match status" value="1"/>
</dbReference>
<organism evidence="4 5">
    <name type="scientific">Mytilus coruscus</name>
    <name type="common">Sea mussel</name>
    <dbReference type="NCBI Taxonomy" id="42192"/>
    <lineage>
        <taxon>Eukaryota</taxon>
        <taxon>Metazoa</taxon>
        <taxon>Spiralia</taxon>
        <taxon>Lophotrochozoa</taxon>
        <taxon>Mollusca</taxon>
        <taxon>Bivalvia</taxon>
        <taxon>Autobranchia</taxon>
        <taxon>Pteriomorphia</taxon>
        <taxon>Mytilida</taxon>
        <taxon>Mytiloidea</taxon>
        <taxon>Mytilidae</taxon>
        <taxon>Mytilinae</taxon>
        <taxon>Mytilus</taxon>
    </lineage>
</organism>
<keyword evidence="2" id="KW-1133">Transmembrane helix</keyword>
<proteinExistence type="predicted"/>
<protein>
    <recommendedName>
        <fullName evidence="3">MAM domain-containing protein</fullName>
    </recommendedName>
</protein>
<name>A0A6J8DPQ6_MYTCO</name>
<dbReference type="InterPro" id="IPR051560">
    <property type="entry name" value="MAM_domain-containing"/>
</dbReference>